<name>A0ABT1BIJ2_9BURK</name>
<dbReference type="PROSITE" id="PS50075">
    <property type="entry name" value="CARRIER"/>
    <property type="match status" value="1"/>
</dbReference>
<dbReference type="Proteomes" id="UP001204851">
    <property type="component" value="Unassembled WGS sequence"/>
</dbReference>
<dbReference type="RefSeq" id="WP_252768508.1">
    <property type="nucleotide sequence ID" value="NZ_JAMXMC010000002.1"/>
</dbReference>
<proteinExistence type="predicted"/>
<dbReference type="NCBIfam" id="NF006617">
    <property type="entry name" value="PRK09184.1"/>
    <property type="match status" value="1"/>
</dbReference>
<accession>A0ABT1BIJ2</accession>
<evidence type="ECO:0000313" key="2">
    <source>
        <dbReference type="EMBL" id="MCO5976035.1"/>
    </source>
</evidence>
<dbReference type="Pfam" id="PF00550">
    <property type="entry name" value="PP-binding"/>
    <property type="match status" value="1"/>
</dbReference>
<keyword evidence="3" id="KW-1185">Reference proteome</keyword>
<dbReference type="SUPFAM" id="SSF47336">
    <property type="entry name" value="ACP-like"/>
    <property type="match status" value="1"/>
</dbReference>
<comment type="caution">
    <text evidence="2">The sequence shown here is derived from an EMBL/GenBank/DDBJ whole genome shotgun (WGS) entry which is preliminary data.</text>
</comment>
<dbReference type="InterPro" id="IPR009081">
    <property type="entry name" value="PP-bd_ACP"/>
</dbReference>
<evidence type="ECO:0000313" key="3">
    <source>
        <dbReference type="Proteomes" id="UP001204851"/>
    </source>
</evidence>
<evidence type="ECO:0000259" key="1">
    <source>
        <dbReference type="PROSITE" id="PS50075"/>
    </source>
</evidence>
<gene>
    <name evidence="2" type="ORF">M0L44_04740</name>
</gene>
<reference evidence="2 3" key="1">
    <citation type="submission" date="2022-06" db="EMBL/GenBank/DDBJ databases">
        <title>Ideonella sp. NS12-5 Genome sequencing and assembly.</title>
        <authorList>
            <person name="Jung Y."/>
        </authorList>
    </citation>
    <scope>NUCLEOTIDE SEQUENCE [LARGE SCALE GENOMIC DNA]</scope>
    <source>
        <strain evidence="2 3">NS12-5</strain>
    </source>
</reference>
<protein>
    <submittedName>
        <fullName evidence="2">Phosphopantetheine-binding protein</fullName>
    </submittedName>
</protein>
<feature type="domain" description="Carrier" evidence="1">
    <location>
        <begin position="13"/>
        <end position="94"/>
    </location>
</feature>
<sequence length="96" mass="10393">MTLPTDSADVIHPALEAELANMLVSELSLEVNAGDIDPTQPLYGDGLGLDSIDILEVALLIGKKYGVQLKADNADNFRIFSSLRSLAQYIGQHRPQ</sequence>
<organism evidence="2 3">
    <name type="scientific">Ideonella oryzae</name>
    <dbReference type="NCBI Taxonomy" id="2937441"/>
    <lineage>
        <taxon>Bacteria</taxon>
        <taxon>Pseudomonadati</taxon>
        <taxon>Pseudomonadota</taxon>
        <taxon>Betaproteobacteria</taxon>
        <taxon>Burkholderiales</taxon>
        <taxon>Sphaerotilaceae</taxon>
        <taxon>Ideonella</taxon>
    </lineage>
</organism>
<dbReference type="EMBL" id="JAMXMC010000002">
    <property type="protein sequence ID" value="MCO5976035.1"/>
    <property type="molecule type" value="Genomic_DNA"/>
</dbReference>
<dbReference type="Gene3D" id="1.10.1200.10">
    <property type="entry name" value="ACP-like"/>
    <property type="match status" value="1"/>
</dbReference>
<dbReference type="InterPro" id="IPR036736">
    <property type="entry name" value="ACP-like_sf"/>
</dbReference>